<name>A0AAW2TT58_9LAMI</name>
<reference evidence="2" key="1">
    <citation type="submission" date="2020-06" db="EMBL/GenBank/DDBJ databases">
        <authorList>
            <person name="Li T."/>
            <person name="Hu X."/>
            <person name="Zhang T."/>
            <person name="Song X."/>
            <person name="Zhang H."/>
            <person name="Dai N."/>
            <person name="Sheng W."/>
            <person name="Hou X."/>
            <person name="Wei L."/>
        </authorList>
    </citation>
    <scope>NUCLEOTIDE SEQUENCE</scope>
    <source>
        <strain evidence="2">KEN1</strain>
        <tissue evidence="2">Leaf</tissue>
    </source>
</reference>
<protein>
    <submittedName>
        <fullName evidence="2">Uncharacterized protein</fullName>
    </submittedName>
</protein>
<proteinExistence type="predicted"/>
<feature type="region of interest" description="Disordered" evidence="1">
    <location>
        <begin position="557"/>
        <end position="609"/>
    </location>
</feature>
<evidence type="ECO:0000313" key="2">
    <source>
        <dbReference type="EMBL" id="KAL0406766.1"/>
    </source>
</evidence>
<dbReference type="EMBL" id="JACGWN010000014">
    <property type="protein sequence ID" value="KAL0406766.1"/>
    <property type="molecule type" value="Genomic_DNA"/>
</dbReference>
<evidence type="ECO:0000256" key="1">
    <source>
        <dbReference type="SAM" id="MobiDB-lite"/>
    </source>
</evidence>
<comment type="caution">
    <text evidence="2">The sequence shown here is derived from an EMBL/GenBank/DDBJ whole genome shotgun (WGS) entry which is preliminary data.</text>
</comment>
<dbReference type="AlphaFoldDB" id="A0AAW2TT58"/>
<reference evidence="2" key="2">
    <citation type="journal article" date="2024" name="Plant">
        <title>Genomic evolution and insights into agronomic trait innovations of Sesamum species.</title>
        <authorList>
            <person name="Miao H."/>
            <person name="Wang L."/>
            <person name="Qu L."/>
            <person name="Liu H."/>
            <person name="Sun Y."/>
            <person name="Le M."/>
            <person name="Wang Q."/>
            <person name="Wei S."/>
            <person name="Zheng Y."/>
            <person name="Lin W."/>
            <person name="Duan Y."/>
            <person name="Cao H."/>
            <person name="Xiong S."/>
            <person name="Wang X."/>
            <person name="Wei L."/>
            <person name="Li C."/>
            <person name="Ma Q."/>
            <person name="Ju M."/>
            <person name="Zhao R."/>
            <person name="Li G."/>
            <person name="Mu C."/>
            <person name="Tian Q."/>
            <person name="Mei H."/>
            <person name="Zhang T."/>
            <person name="Gao T."/>
            <person name="Zhang H."/>
        </authorList>
    </citation>
    <scope>NUCLEOTIDE SEQUENCE</scope>
    <source>
        <strain evidence="2">KEN1</strain>
    </source>
</reference>
<accession>A0AAW2TT58</accession>
<feature type="compositionally biased region" description="Polar residues" evidence="1">
    <location>
        <begin position="498"/>
        <end position="508"/>
    </location>
</feature>
<organism evidence="2">
    <name type="scientific">Sesamum latifolium</name>
    <dbReference type="NCBI Taxonomy" id="2727402"/>
    <lineage>
        <taxon>Eukaryota</taxon>
        <taxon>Viridiplantae</taxon>
        <taxon>Streptophyta</taxon>
        <taxon>Embryophyta</taxon>
        <taxon>Tracheophyta</taxon>
        <taxon>Spermatophyta</taxon>
        <taxon>Magnoliopsida</taxon>
        <taxon>eudicotyledons</taxon>
        <taxon>Gunneridae</taxon>
        <taxon>Pentapetalae</taxon>
        <taxon>asterids</taxon>
        <taxon>lamiids</taxon>
        <taxon>Lamiales</taxon>
        <taxon>Pedaliaceae</taxon>
        <taxon>Sesamum</taxon>
    </lineage>
</organism>
<dbReference type="PANTHER" id="PTHR33448:SF4">
    <property type="entry name" value="CHLOROPLAST PROTEIN HCF243"/>
    <property type="match status" value="1"/>
</dbReference>
<dbReference type="PANTHER" id="PTHR33448">
    <property type="entry name" value="CHLOROPLAST PROTEIN HCF243-RELATED"/>
    <property type="match status" value="1"/>
</dbReference>
<feature type="region of interest" description="Disordered" evidence="1">
    <location>
        <begin position="412"/>
        <end position="521"/>
    </location>
</feature>
<feature type="compositionally biased region" description="Basic and acidic residues" evidence="1">
    <location>
        <begin position="446"/>
        <end position="465"/>
    </location>
</feature>
<gene>
    <name evidence="2" type="ORF">Slati_3990500</name>
</gene>
<feature type="compositionally biased region" description="Basic and acidic residues" evidence="1">
    <location>
        <begin position="473"/>
        <end position="493"/>
    </location>
</feature>
<sequence>MGLRIYPISTLHSHCNTLPSAAQPTLPFSLPLSSISMKLSKSILAPVRATRNGGAVSLSFFSRRLRLRSNGSQRSPFFRKKRGGAFENHEPSSPKVTCIGQVKSKKKANLSTRRIGEVSFRKMEQSSHQPPQQECLRHRNQRWVHLPISFCEALRAFGAEFSCLFGPCKSSCFPKKAEKRRRYADENGCGAVFARWLVSVNDAEGGQRREIELVVGGGGGDEAETAQRMTMRSSRRHVFEDMEVKDDRIEVKGQSLEGEEEEEEEAGRVSICIPPKNALLLMRCRSDPMKMADLAHRFSWDANAAPRHENEDVDEDIINHVLDLEEQEEEVRGLCLGEDKILSAVKEGEDVAVSVEEQEIQNDAEPNTEMEEKEQESLIEEETEEVESNMSSFEALLDQENAEQYEDCPIQEEESPVRRMQLSSPEESGKETIEVVPVVLPEDEAAMQKEKQQETEESIATEKETPFLNNVEQKPEPAKTHQEDAKQEQKAIEAIKTPENQELAISNQETKKEEKESPALPECLLLMMREPKLSMEVSKETWVCGTDFIRWLPERPRKAAKSTKTSGCHHDQVKKRTTAIDPKPNKPSLPPAAPTKKNDVQPPRSSCSLPAASMANMIEQKLVKGGGAHEPSALTRCKSEPMRTAAAKLMPESCNASTKMEAHRRASLGVGVGAAGVGF</sequence>